<dbReference type="InterPro" id="IPR018060">
    <property type="entry name" value="HTH_AraC"/>
</dbReference>
<dbReference type="HOGENOM" id="CLU_073078_1_1_5"/>
<dbReference type="OrthoDB" id="5295226at2"/>
<dbReference type="PANTHER" id="PTHR46796">
    <property type="entry name" value="HTH-TYPE TRANSCRIPTIONAL ACTIVATOR RHAS-RELATED"/>
    <property type="match status" value="1"/>
</dbReference>
<keyword evidence="3" id="KW-0804">Transcription</keyword>
<evidence type="ECO:0000259" key="4">
    <source>
        <dbReference type="PROSITE" id="PS01124"/>
    </source>
</evidence>
<reference evidence="5 6" key="1">
    <citation type="journal article" date="2015" name="Int. J. Syst. Evol. Microbiol.">
        <title>Description of Sphingopyxis fribergensis sp. nov. - a soil bacterium with the ability to degrade styrene and phenylacetic acid.</title>
        <authorList>
            <person name="Oelschlagel M."/>
            <person name="Ruckert C."/>
            <person name="Kalinowski J."/>
            <person name="Schmidt G."/>
            <person name="Schlomann M."/>
            <person name="Tischler D."/>
        </authorList>
    </citation>
    <scope>NUCLEOTIDE SEQUENCE [LARGE SCALE GENOMIC DNA]</scope>
    <source>
        <strain evidence="5 6">Kp5.2</strain>
    </source>
</reference>
<dbReference type="AlphaFoldDB" id="A0A0A7PQ50"/>
<dbReference type="Pfam" id="PF12833">
    <property type="entry name" value="HTH_18"/>
    <property type="match status" value="1"/>
</dbReference>
<evidence type="ECO:0000256" key="3">
    <source>
        <dbReference type="ARBA" id="ARBA00023163"/>
    </source>
</evidence>
<evidence type="ECO:0000256" key="2">
    <source>
        <dbReference type="ARBA" id="ARBA00023125"/>
    </source>
</evidence>
<proteinExistence type="predicted"/>
<dbReference type="RefSeq" id="WP_003046466.1">
    <property type="nucleotide sequence ID" value="NZ_CP009122.1"/>
</dbReference>
<dbReference type="STRING" id="1515612.SKP52_22815"/>
<evidence type="ECO:0000313" key="5">
    <source>
        <dbReference type="EMBL" id="AJA11408.1"/>
    </source>
</evidence>
<sequence length="229" mass="25354">MPETSNWNGRLSLGDYHALWSGSVGDAAAHRHFAAQAVFCAEPLTVVDADGARLSGRCLLIEPDTVHRLLPAPTAELWFVEPTVVFGPPVDLKDRLICSDPIHVALPGQRSFWKNWLTRGARPPLDPRITRAAASIDRLIPMGSVRLAAVAEESRLSLGRFRHLFAAEIGMPFQRFVLWRRLIIAFDELGMRRSATEAAHMAGFSDSAHFARTIKAMFGIRASDLFIES</sequence>
<name>A0A0A7PQ50_9SPHN</name>
<dbReference type="GO" id="GO:0043565">
    <property type="term" value="F:sequence-specific DNA binding"/>
    <property type="evidence" value="ECO:0007669"/>
    <property type="project" value="InterPro"/>
</dbReference>
<organism evidence="5 6">
    <name type="scientific">Sphingopyxis fribergensis</name>
    <dbReference type="NCBI Taxonomy" id="1515612"/>
    <lineage>
        <taxon>Bacteria</taxon>
        <taxon>Pseudomonadati</taxon>
        <taxon>Pseudomonadota</taxon>
        <taxon>Alphaproteobacteria</taxon>
        <taxon>Sphingomonadales</taxon>
        <taxon>Sphingomonadaceae</taxon>
        <taxon>Sphingopyxis</taxon>
    </lineage>
</organism>
<accession>A0A0A7PQ50</accession>
<evidence type="ECO:0000256" key="1">
    <source>
        <dbReference type="ARBA" id="ARBA00023015"/>
    </source>
</evidence>
<dbReference type="Proteomes" id="UP000030907">
    <property type="component" value="Chromosome"/>
</dbReference>
<dbReference type="PROSITE" id="PS01124">
    <property type="entry name" value="HTH_ARAC_FAMILY_2"/>
    <property type="match status" value="1"/>
</dbReference>
<keyword evidence="2" id="KW-0238">DNA-binding</keyword>
<keyword evidence="6" id="KW-1185">Reference proteome</keyword>
<dbReference type="SMART" id="SM00342">
    <property type="entry name" value="HTH_ARAC"/>
    <property type="match status" value="1"/>
</dbReference>
<feature type="domain" description="HTH araC/xylS-type" evidence="4">
    <location>
        <begin position="130"/>
        <end position="228"/>
    </location>
</feature>
<dbReference type="InterPro" id="IPR050204">
    <property type="entry name" value="AraC_XylS_family_regulators"/>
</dbReference>
<dbReference type="EMBL" id="CP009122">
    <property type="protein sequence ID" value="AJA11408.1"/>
    <property type="molecule type" value="Genomic_DNA"/>
</dbReference>
<keyword evidence="1" id="KW-0805">Transcription regulation</keyword>
<dbReference type="KEGG" id="sphk:SKP52_22815"/>
<dbReference type="Gene3D" id="1.10.10.60">
    <property type="entry name" value="Homeodomain-like"/>
    <property type="match status" value="1"/>
</dbReference>
<dbReference type="GO" id="GO:0003700">
    <property type="term" value="F:DNA-binding transcription factor activity"/>
    <property type="evidence" value="ECO:0007669"/>
    <property type="project" value="InterPro"/>
</dbReference>
<gene>
    <name evidence="5" type="ORF">SKP52_22815</name>
</gene>
<evidence type="ECO:0000313" key="6">
    <source>
        <dbReference type="Proteomes" id="UP000030907"/>
    </source>
</evidence>
<protein>
    <recommendedName>
        <fullName evidence="4">HTH araC/xylS-type domain-containing protein</fullName>
    </recommendedName>
</protein>